<proteinExistence type="predicted"/>
<evidence type="ECO:0000313" key="9">
    <source>
        <dbReference type="Proteomes" id="UP001651158"/>
    </source>
</evidence>
<evidence type="ECO:0000256" key="1">
    <source>
        <dbReference type="ARBA" id="ARBA00004370"/>
    </source>
</evidence>
<feature type="domain" description="Cadherin" evidence="7">
    <location>
        <begin position="227"/>
        <end position="361"/>
    </location>
</feature>
<reference evidence="8 9" key="1">
    <citation type="journal article" date="2022" name="Front. Cell. Infect. Microbiol.">
        <title>The Genomes of Two Strains of Taenia crassiceps the Animal Model for the Study of Human Cysticercosis.</title>
        <authorList>
            <person name="Bobes R.J."/>
            <person name="Estrada K."/>
            <person name="Rios-Valencia D.G."/>
            <person name="Calderon-Gallegos A."/>
            <person name="de la Torre P."/>
            <person name="Carrero J.C."/>
            <person name="Sanchez-Flores A."/>
            <person name="Laclette J.P."/>
        </authorList>
    </citation>
    <scope>NUCLEOTIDE SEQUENCE [LARGE SCALE GENOMIC DNA]</scope>
    <source>
        <strain evidence="8">WFUcys</strain>
    </source>
</reference>
<keyword evidence="2" id="KW-0677">Repeat</keyword>
<evidence type="ECO:0000313" key="8">
    <source>
        <dbReference type="EMBL" id="KAL5110216.1"/>
    </source>
</evidence>
<evidence type="ECO:0000256" key="3">
    <source>
        <dbReference type="ARBA" id="ARBA00022837"/>
    </source>
</evidence>
<dbReference type="PROSITE" id="PS00232">
    <property type="entry name" value="CADHERIN_1"/>
    <property type="match status" value="4"/>
</dbReference>
<evidence type="ECO:0000256" key="5">
    <source>
        <dbReference type="PROSITE-ProRule" id="PRU00043"/>
    </source>
</evidence>
<feature type="domain" description="Cadherin" evidence="7">
    <location>
        <begin position="531"/>
        <end position="696"/>
    </location>
</feature>
<feature type="domain" description="Cadherin" evidence="7">
    <location>
        <begin position="713"/>
        <end position="854"/>
    </location>
</feature>
<comment type="caution">
    <text evidence="8">The sequence shown here is derived from an EMBL/GenBank/DDBJ whole genome shotgun (WGS) entry which is preliminary data.</text>
</comment>
<dbReference type="PANTHER" id="PTHR24027:SF438">
    <property type="entry name" value="CADHERIN 23"/>
    <property type="match status" value="1"/>
</dbReference>
<dbReference type="PROSITE" id="PS50268">
    <property type="entry name" value="CADHERIN_2"/>
    <property type="match status" value="7"/>
</dbReference>
<dbReference type="InterPro" id="IPR020894">
    <property type="entry name" value="Cadherin_CS"/>
</dbReference>
<evidence type="ECO:0000256" key="2">
    <source>
        <dbReference type="ARBA" id="ARBA00022737"/>
    </source>
</evidence>
<feature type="domain" description="Cadherin" evidence="7">
    <location>
        <begin position="1014"/>
        <end position="1128"/>
    </location>
</feature>
<keyword evidence="3 5" id="KW-0106">Calcium</keyword>
<dbReference type="SUPFAM" id="SSF49313">
    <property type="entry name" value="Cadherin-like"/>
    <property type="match status" value="7"/>
</dbReference>
<dbReference type="SMART" id="SM00112">
    <property type="entry name" value="CA"/>
    <property type="match status" value="6"/>
</dbReference>
<dbReference type="PRINTS" id="PR00205">
    <property type="entry name" value="CADHERIN"/>
</dbReference>
<organism evidence="8 9">
    <name type="scientific">Taenia crassiceps</name>
    <dbReference type="NCBI Taxonomy" id="6207"/>
    <lineage>
        <taxon>Eukaryota</taxon>
        <taxon>Metazoa</taxon>
        <taxon>Spiralia</taxon>
        <taxon>Lophotrochozoa</taxon>
        <taxon>Platyhelminthes</taxon>
        <taxon>Cestoda</taxon>
        <taxon>Eucestoda</taxon>
        <taxon>Cyclophyllidea</taxon>
        <taxon>Taeniidae</taxon>
        <taxon>Taenia</taxon>
    </lineage>
</organism>
<feature type="domain" description="Cadherin" evidence="7">
    <location>
        <begin position="64"/>
        <end position="204"/>
    </location>
</feature>
<dbReference type="EMBL" id="JAKROA010000002">
    <property type="protein sequence ID" value="KAL5110216.1"/>
    <property type="molecule type" value="Genomic_DNA"/>
</dbReference>
<dbReference type="Proteomes" id="UP001651158">
    <property type="component" value="Unassembled WGS sequence"/>
</dbReference>
<feature type="domain" description="Cadherin" evidence="7">
    <location>
        <begin position="362"/>
        <end position="523"/>
    </location>
</feature>
<dbReference type="PANTHER" id="PTHR24027">
    <property type="entry name" value="CADHERIN-23"/>
    <property type="match status" value="1"/>
</dbReference>
<gene>
    <name evidence="8" type="ORF">TcWFU_004228</name>
</gene>
<sequence>MCAYVLERVPFIEHTLGGRGALHSVPLRINLIPPCTVGGEMVTYQDPRPITFLTTLILLLAASSAVQQTIVLDDDTPKGEVVAENVLGDVMSIASGGSDDTITYALLKSPVSSYFRVDERTGILVTRRPVDRDMLCVESGLCCNYNTQNSHLSSIRPADNGELGTVCVLSLDVAVTTGHRRDSVPLTRKVFVEVKDENDHAPVFVTPNFAFQHADSLNRYGSGSTFQTPQILLNISEAARAGAYRLALPLATDQDAAPFNVQRYVLDFGGGPRLSSSSTSSLEKYFKLEVQKRELSSVSHLKTEASITGLDLLLVAPLDRETRPVFEFRVLAIDGGSPTPLTGTLSVQIRVTDANDHEPRFERLSYETSVEEGHVAEGVPILKVVAHDQDEGANARIRYSWWPDYERFGPDAKLLLGHQRLLTDKEITTIFTGPILPERLSRLQALPTYWFRLNEWSGEIFIHRALDYETRSGFVFSIIATNPDVEDVDGSGVTTAKKSLINSSSMTEVSINVINLNDERPQISIDYVINNESVKHKQVMENGSRNHFIALIRAIDADARATKLTSSILEDPYIIQTSGYSLDGSGGGGTRLNQPGVLHSAAGGRVTCELGSHSENYTLTPSAQTDSTVGGSEYVLQTKTPLDRERELRQCIIIRCFDDGSPPKTSTATVEVKFPSTDVLQKAFPDWPMSRRPPFFEHPLVNAYEAGIPVVLVSVPENRPAGTIVASAQGVDYDAGENGRVTIQIPKEDRRLPRVVPGLLRSVQSTGRYPEATVDHDLPPVIIHSDINSVDLFKLEANGDITTNRMIDREQSSPIRDELYLLLEAQDSGHPAALTSYVLLAVVIEDENDNPPTFILPQFSFPVLENGPSLQRIGEIPVHDADAGAPRDGFHELISGSLLPFPLRVSEPPIHFINLFIKPGRGPPDLPFAIDSTPNGRFYLNVTRSLDREVEEIFQFRVHASDFGGPSHLRHTSTATITVSVVDVNDNPPEIIFPKPATATAHVHTLSYLEMPDTEVISINANDKDSEGGNGKFLFELGSVLSSCPDADASRLAKTALDGDLFKLDAVKGLLKTQRRMTEADLGEHWLQLIVRDLGSPPLETRQIIRLAVDRSPPQFDSNIRARMPPQQRTLPSLDYPGNSVMDISYWNPGDWNGSGRSRSNKPSEINQKWAKAETFQGRVWTPLPPVSLSGGGLVASGSKCLPSADGAFVSIADGTPRCHINSVQSTVTDVPNFFDRTLKLYTDCYHVDISGNQSTSQSSRLIPISVGTFKPIISPNEEFLPPKPSFYNSATMGVQSTVIPSIHQSNLINSCQYGEPLHPPSLYVQPGGAVDPDHCQSLTPATHTGAVTTMLHHADGLQRHSQRPKVAPAEGSCELFAFPGNLSRGRFANRSGHYKSAPALAVCDDIEDDGDDAADDPNGALVSVCNGARSGDSLGDTSVGVRGHFRSLVPKDRRTGTPPHQQQPLENYAVSFPKPQASYV</sequence>
<dbReference type="CDD" id="cd11304">
    <property type="entry name" value="Cadherin_repeat"/>
    <property type="match status" value="6"/>
</dbReference>
<evidence type="ECO:0000256" key="6">
    <source>
        <dbReference type="SAM" id="MobiDB-lite"/>
    </source>
</evidence>
<name>A0ABR4QKZ3_9CEST</name>
<dbReference type="InterPro" id="IPR015919">
    <property type="entry name" value="Cadherin-like_sf"/>
</dbReference>
<evidence type="ECO:0000256" key="4">
    <source>
        <dbReference type="ARBA" id="ARBA00023136"/>
    </source>
</evidence>
<evidence type="ECO:0000259" key="7">
    <source>
        <dbReference type="PROSITE" id="PS50268"/>
    </source>
</evidence>
<feature type="domain" description="Cadherin" evidence="7">
    <location>
        <begin position="855"/>
        <end position="991"/>
    </location>
</feature>
<comment type="subcellular location">
    <subcellularLocation>
        <location evidence="1">Membrane</location>
    </subcellularLocation>
</comment>
<keyword evidence="9" id="KW-1185">Reference proteome</keyword>
<dbReference type="InterPro" id="IPR039808">
    <property type="entry name" value="Cadherin"/>
</dbReference>
<protein>
    <submittedName>
        <fullName evidence="8">Protocadherin-1</fullName>
    </submittedName>
</protein>
<accession>A0ABR4QKZ3</accession>
<dbReference type="Gene3D" id="2.60.40.60">
    <property type="entry name" value="Cadherins"/>
    <property type="match status" value="7"/>
</dbReference>
<keyword evidence="4" id="KW-0472">Membrane</keyword>
<dbReference type="InterPro" id="IPR002126">
    <property type="entry name" value="Cadherin-like_dom"/>
</dbReference>
<feature type="region of interest" description="Disordered" evidence="6">
    <location>
        <begin position="1448"/>
        <end position="1481"/>
    </location>
</feature>